<proteinExistence type="predicted"/>
<evidence type="ECO:0000256" key="7">
    <source>
        <dbReference type="SAM" id="MobiDB-lite"/>
    </source>
</evidence>
<evidence type="ECO:0000256" key="5">
    <source>
        <dbReference type="ARBA" id="ARBA00022989"/>
    </source>
</evidence>
<feature type="compositionally biased region" description="Basic and acidic residues" evidence="7">
    <location>
        <begin position="1"/>
        <end position="19"/>
    </location>
</feature>
<dbReference type="InterPro" id="IPR043242">
    <property type="entry name" value="PRRT3"/>
</dbReference>
<dbReference type="AlphaFoldDB" id="A0A9N7YHW5"/>
<reference evidence="10" key="1">
    <citation type="submission" date="2020-03" db="EMBL/GenBank/DDBJ databases">
        <authorList>
            <person name="Weist P."/>
        </authorList>
    </citation>
    <scope>NUCLEOTIDE SEQUENCE</scope>
</reference>
<comment type="caution">
    <text evidence="10">The sequence shown here is derived from an EMBL/GenBank/DDBJ whole genome shotgun (WGS) entry which is preliminary data.</text>
</comment>
<evidence type="ECO:0000256" key="4">
    <source>
        <dbReference type="ARBA" id="ARBA00022729"/>
    </source>
</evidence>
<organism evidence="10 11">
    <name type="scientific">Pleuronectes platessa</name>
    <name type="common">European plaice</name>
    <dbReference type="NCBI Taxonomy" id="8262"/>
    <lineage>
        <taxon>Eukaryota</taxon>
        <taxon>Metazoa</taxon>
        <taxon>Chordata</taxon>
        <taxon>Craniata</taxon>
        <taxon>Vertebrata</taxon>
        <taxon>Euteleostomi</taxon>
        <taxon>Actinopterygii</taxon>
        <taxon>Neopterygii</taxon>
        <taxon>Teleostei</taxon>
        <taxon>Neoteleostei</taxon>
        <taxon>Acanthomorphata</taxon>
        <taxon>Carangaria</taxon>
        <taxon>Pleuronectiformes</taxon>
        <taxon>Pleuronectoidei</taxon>
        <taxon>Pleuronectidae</taxon>
        <taxon>Pleuronectes</taxon>
    </lineage>
</organism>
<dbReference type="PANTHER" id="PTHR47400">
    <property type="entry name" value="PROLINE-RICH TRANSMEMBRANE PROTEIN 3"/>
    <property type="match status" value="1"/>
</dbReference>
<dbReference type="EMBL" id="CADEAL010001402">
    <property type="protein sequence ID" value="CAB1432075.1"/>
    <property type="molecule type" value="Genomic_DNA"/>
</dbReference>
<evidence type="ECO:0000313" key="10">
    <source>
        <dbReference type="EMBL" id="CAB1432075.1"/>
    </source>
</evidence>
<protein>
    <recommendedName>
        <fullName evidence="9">Proline-rich transmembrane protein 3/4 domain-containing protein</fullName>
    </recommendedName>
</protein>
<evidence type="ECO:0000259" key="9">
    <source>
        <dbReference type="Pfam" id="PF25987"/>
    </source>
</evidence>
<evidence type="ECO:0000256" key="2">
    <source>
        <dbReference type="ARBA" id="ARBA00022553"/>
    </source>
</evidence>
<feature type="transmembrane region" description="Helical" evidence="8">
    <location>
        <begin position="83"/>
        <end position="109"/>
    </location>
</feature>
<dbReference type="PANTHER" id="PTHR47400:SF1">
    <property type="entry name" value="PROLINE-RICH TRANSMEMBRANE PROTEIN 3"/>
    <property type="match status" value="1"/>
</dbReference>
<evidence type="ECO:0000313" key="11">
    <source>
        <dbReference type="Proteomes" id="UP001153269"/>
    </source>
</evidence>
<keyword evidence="5 8" id="KW-1133">Transmembrane helix</keyword>
<keyword evidence="3 8" id="KW-0812">Transmembrane</keyword>
<dbReference type="Pfam" id="PF25987">
    <property type="entry name" value="PRRT3"/>
    <property type="match status" value="1"/>
</dbReference>
<name>A0A9N7YHW5_PLEPL</name>
<feature type="region of interest" description="Disordered" evidence="7">
    <location>
        <begin position="456"/>
        <end position="481"/>
    </location>
</feature>
<dbReference type="InterPro" id="IPR059081">
    <property type="entry name" value="PRRT3-4"/>
</dbReference>
<keyword evidence="2" id="KW-0597">Phosphoprotein</keyword>
<gene>
    <name evidence="10" type="ORF">PLEPLA_LOCUS20132</name>
</gene>
<feature type="transmembrane region" description="Helical" evidence="8">
    <location>
        <begin position="217"/>
        <end position="240"/>
    </location>
</feature>
<sequence length="621" mass="68185">MTAEEQFKETRASRGKDDSLDGGDSLERPVQTNLFTSLTNRNLHGPGGPCVLGLRPCVVLKNQNGTNLLWDDMSRTLAFVWELHVFGCASLFILMAVLAVLGMASACILPHSLCHALTLENSLLVMGGTLRGVLLLLDPYGTHQILSRATLAALHNVPLQLLLWAQVALALTLSLFWGLPFCMGILSQSLSYRDPFLMSSVPQWFPSHRIDRRAKRVTAVCAVFGVLCCSLQMYSLLWIYGLLGNWRRFGWGWWLSRLHFRSVVSDDGQHGSALPTRYGSLTFMSAKEGDEKLAPVSHSLMAAKLKHLDPSVQCSDNLMTLRVKRRGAPHVLVNSGVGPLTPLSQMPSSCGSSVKRSRRDVAFAAPYQGCHVSQQGGDYVLPLRLWGKPMAMSCPAVLPPPSVSCFPTGMVVKFGGIAANNLRVKAHTPAPTPSTVAPPSQWLQFPSDPAQYPKWPQYNFFPGPVPPTQSSPDKNPAATPETELTQMPHSQYDWKPDPQLPQFPLPPQYHFLPYPKLPEPQEGQHQTLPNPKPVIQQPKPQPLHPQIYQVPVLYPPPKIGHFTACGTIHGPPPDPTQCPQSKQPQKNTLFTNTATDRTGSCAFPSRSCAPPLRCLGAAQLF</sequence>
<accession>A0A9N7YHW5</accession>
<keyword evidence="6 8" id="KW-0472">Membrane</keyword>
<feature type="transmembrane region" description="Helical" evidence="8">
    <location>
        <begin position="161"/>
        <end position="186"/>
    </location>
</feature>
<feature type="domain" description="Proline-rich transmembrane protein 3/4" evidence="9">
    <location>
        <begin position="62"/>
        <end position="175"/>
    </location>
</feature>
<evidence type="ECO:0000256" key="8">
    <source>
        <dbReference type="SAM" id="Phobius"/>
    </source>
</evidence>
<evidence type="ECO:0000256" key="6">
    <source>
        <dbReference type="ARBA" id="ARBA00023136"/>
    </source>
</evidence>
<comment type="subcellular location">
    <subcellularLocation>
        <location evidence="1">Membrane</location>
        <topology evidence="1">Multi-pass membrane protein</topology>
    </subcellularLocation>
</comment>
<dbReference type="Proteomes" id="UP001153269">
    <property type="component" value="Unassembled WGS sequence"/>
</dbReference>
<evidence type="ECO:0000256" key="3">
    <source>
        <dbReference type="ARBA" id="ARBA00022692"/>
    </source>
</evidence>
<evidence type="ECO:0000256" key="1">
    <source>
        <dbReference type="ARBA" id="ARBA00004141"/>
    </source>
</evidence>
<feature type="region of interest" description="Disordered" evidence="7">
    <location>
        <begin position="1"/>
        <end position="28"/>
    </location>
</feature>
<keyword evidence="4" id="KW-0732">Signal</keyword>
<keyword evidence="11" id="KW-1185">Reference proteome</keyword>